<reference evidence="2 4" key="1">
    <citation type="submission" date="2016-04" db="EMBL/GenBank/DDBJ databases">
        <title>Genome sequence of Methanosphaera cuniculi DSM 4103.</title>
        <authorList>
            <person name="Poehlein A."/>
            <person name="Seedorf H."/>
            <person name="Daniel R."/>
        </authorList>
    </citation>
    <scope>NUCLEOTIDE SEQUENCE [LARGE SCALE GENOMIC DNA]</scope>
    <source>
        <strain evidence="2 4">DSM 4103</strain>
    </source>
</reference>
<accession>A0A2A2HDD3</accession>
<evidence type="ECO:0000313" key="1">
    <source>
        <dbReference type="EMBL" id="PAV07385.1"/>
    </source>
</evidence>
<evidence type="ECO:0000313" key="4">
    <source>
        <dbReference type="Proteomes" id="UP000246004"/>
    </source>
</evidence>
<dbReference type="RefSeq" id="WP_095608756.1">
    <property type="nucleotide sequence ID" value="NZ_LMVN01000019.1"/>
</dbReference>
<proteinExistence type="predicted"/>
<dbReference type="OrthoDB" id="82499at2157"/>
<evidence type="ECO:0000313" key="2">
    <source>
        <dbReference type="EMBL" id="PWL07966.1"/>
    </source>
</evidence>
<dbReference type="EMBL" id="LMVN01000019">
    <property type="protein sequence ID" value="PAV07385.1"/>
    <property type="molecule type" value="Genomic_DNA"/>
</dbReference>
<dbReference type="AlphaFoldDB" id="A0A2A2HDD3"/>
<organism evidence="1 3">
    <name type="scientific">Methanosphaera cuniculi</name>
    <dbReference type="NCBI Taxonomy" id="1077256"/>
    <lineage>
        <taxon>Archaea</taxon>
        <taxon>Methanobacteriati</taxon>
        <taxon>Methanobacteriota</taxon>
        <taxon>Methanomada group</taxon>
        <taxon>Methanobacteria</taxon>
        <taxon>Methanobacteriales</taxon>
        <taxon>Methanobacteriaceae</taxon>
        <taxon>Methanosphaera</taxon>
    </lineage>
</organism>
<protein>
    <submittedName>
        <fullName evidence="1">Uncharacterized protein</fullName>
    </submittedName>
</protein>
<keyword evidence="3" id="KW-1185">Reference proteome</keyword>
<sequence length="210" mass="23612">MNKKLLGVLIIIAALLIVGVPYYQSYQDNLLSEHFNETMKNASSIQEGITSTINDFNTKNSTDADTLMTTINNQLTPEYSEEQLRLNESAMCTSNETEHKYIDLQLKRVTLESQSLNLTVTSLNAIAQYVRGEKNGEDAQNTLNKVQTDMTNNNNELNQVYTDIQNLLKENPDLDKKLHDLNLAPAFYGQPAAQNITNTTQNMTTENSTQ</sequence>
<dbReference type="Proteomes" id="UP000246004">
    <property type="component" value="Unassembled WGS sequence"/>
</dbReference>
<gene>
    <name evidence="1" type="ORF">ASJ82_00650</name>
    <name evidence="2" type="ORF">MSCUN_12090</name>
</gene>
<reference evidence="1 3" key="2">
    <citation type="journal article" date="2017" name="BMC Genomics">
        <title>Genomic analysis of methanogenic archaea reveals a shift towards energy conservation.</title>
        <authorList>
            <person name="Gilmore S.P."/>
            <person name="Henske J.K."/>
            <person name="Sexton J.A."/>
            <person name="Solomon K.V."/>
            <person name="Seppala S."/>
            <person name="Yoo J.I."/>
            <person name="Huyett L.M."/>
            <person name="Pressman A."/>
            <person name="Cogan J.Z."/>
            <person name="Kivenson V."/>
            <person name="Peng X."/>
            <person name="Tan Y."/>
            <person name="Valentine D.L."/>
            <person name="O'Malley M.A."/>
        </authorList>
    </citation>
    <scope>NUCLEOTIDE SEQUENCE [LARGE SCALE GENOMIC DNA]</scope>
    <source>
        <strain evidence="1 3">1R-7</strain>
    </source>
</reference>
<evidence type="ECO:0000313" key="3">
    <source>
        <dbReference type="Proteomes" id="UP000217528"/>
    </source>
</evidence>
<comment type="caution">
    <text evidence="1">The sequence shown here is derived from an EMBL/GenBank/DDBJ whole genome shotgun (WGS) entry which is preliminary data.</text>
</comment>
<name>A0A2A2HDD3_9EURY</name>
<dbReference type="Proteomes" id="UP000217528">
    <property type="component" value="Unassembled WGS sequence"/>
</dbReference>
<dbReference type="EMBL" id="LWMS01000042">
    <property type="protein sequence ID" value="PWL07966.1"/>
    <property type="molecule type" value="Genomic_DNA"/>
</dbReference>